<dbReference type="Proteomes" id="UP000504627">
    <property type="component" value="Unplaced"/>
</dbReference>
<dbReference type="PANTHER" id="PTHR48051:SF51">
    <property type="entry name" value="LEUCINE-RICH REPEAT-CONTAINING PROTEIN 10B"/>
    <property type="match status" value="1"/>
</dbReference>
<dbReference type="RefSeq" id="XP_039245167.1">
    <property type="nucleotide sequence ID" value="XM_039389233.1"/>
</dbReference>
<dbReference type="PANTHER" id="PTHR48051">
    <property type="match status" value="1"/>
</dbReference>
<reference evidence="6 7" key="1">
    <citation type="submission" date="2025-04" db="UniProtKB">
        <authorList>
            <consortium name="RefSeq"/>
        </authorList>
    </citation>
    <scope>IDENTIFICATION</scope>
    <source>
        <tissue evidence="6 7">Muscle</tissue>
    </source>
</reference>
<dbReference type="GeneID" id="113997635"/>
<feature type="region of interest" description="Disordered" evidence="3">
    <location>
        <begin position="272"/>
        <end position="292"/>
    </location>
</feature>
<evidence type="ECO:0000259" key="4">
    <source>
        <dbReference type="Pfam" id="PF23598"/>
    </source>
</evidence>
<protein>
    <submittedName>
        <fullName evidence="6 7">Leucine-rich repeat-containing protein 10B isoform X1</fullName>
    </submittedName>
</protein>
<organism evidence="5 6">
    <name type="scientific">Pipra filicauda</name>
    <name type="common">Wire-tailed manakin</name>
    <dbReference type="NCBI Taxonomy" id="649802"/>
    <lineage>
        <taxon>Eukaryota</taxon>
        <taxon>Metazoa</taxon>
        <taxon>Chordata</taxon>
        <taxon>Craniata</taxon>
        <taxon>Vertebrata</taxon>
        <taxon>Euteleostomi</taxon>
        <taxon>Archelosauria</taxon>
        <taxon>Archosauria</taxon>
        <taxon>Dinosauria</taxon>
        <taxon>Saurischia</taxon>
        <taxon>Theropoda</taxon>
        <taxon>Coelurosauria</taxon>
        <taxon>Aves</taxon>
        <taxon>Neognathae</taxon>
        <taxon>Neoaves</taxon>
        <taxon>Telluraves</taxon>
        <taxon>Australaves</taxon>
        <taxon>Passeriformes</taxon>
        <taxon>Pipridae</taxon>
        <taxon>Pipra</taxon>
    </lineage>
</organism>
<dbReference type="RefSeq" id="XP_039245166.1">
    <property type="nucleotide sequence ID" value="XM_039389232.1"/>
</dbReference>
<dbReference type="Pfam" id="PF23598">
    <property type="entry name" value="LRR_14"/>
    <property type="match status" value="1"/>
</dbReference>
<evidence type="ECO:0000256" key="1">
    <source>
        <dbReference type="ARBA" id="ARBA00022614"/>
    </source>
</evidence>
<dbReference type="PROSITE" id="PS51450">
    <property type="entry name" value="LRR"/>
    <property type="match status" value="1"/>
</dbReference>
<proteinExistence type="predicted"/>
<accession>A0A7R5KVL0</accession>
<dbReference type="InterPro" id="IPR032675">
    <property type="entry name" value="LRR_dom_sf"/>
</dbReference>
<evidence type="ECO:0000313" key="5">
    <source>
        <dbReference type="Proteomes" id="UP000504627"/>
    </source>
</evidence>
<name>A0A7R5KVL0_9PASS</name>
<evidence type="ECO:0000256" key="2">
    <source>
        <dbReference type="ARBA" id="ARBA00022737"/>
    </source>
</evidence>
<evidence type="ECO:0000256" key="3">
    <source>
        <dbReference type="SAM" id="MobiDB-lite"/>
    </source>
</evidence>
<dbReference type="InterPro" id="IPR050216">
    <property type="entry name" value="LRR_domain-containing"/>
</dbReference>
<dbReference type="CTD" id="390205"/>
<dbReference type="InterPro" id="IPR001611">
    <property type="entry name" value="Leu-rich_rpt"/>
</dbReference>
<feature type="region of interest" description="Disordered" evidence="3">
    <location>
        <begin position="1"/>
        <end position="24"/>
    </location>
</feature>
<evidence type="ECO:0000313" key="6">
    <source>
        <dbReference type="RefSeq" id="XP_039245166.1"/>
    </source>
</evidence>
<dbReference type="GO" id="GO:0005737">
    <property type="term" value="C:cytoplasm"/>
    <property type="evidence" value="ECO:0007669"/>
    <property type="project" value="TreeGrafter"/>
</dbReference>
<dbReference type="AlphaFoldDB" id="A0A7R5KVL0"/>
<dbReference type="InterPro" id="IPR003591">
    <property type="entry name" value="Leu-rich_rpt_typical-subtyp"/>
</dbReference>
<keyword evidence="2" id="KW-0677">Repeat</keyword>
<gene>
    <name evidence="6 7" type="primary">LRRC10B</name>
</gene>
<sequence>MGSGGSSGRGAPVAAAEGPDGTEQRLEVRGRQVPAALWAEPGLRKLYLSDAGLREIPEELGELRHLRTLALDGNELMEVPEAVCDLPRLAHLYLGRNGLQGLPPAFSQLQSLRCLWMEGNFLARFPRALLHLPELRSLQLGDNRLSQLPAGLPRMAGLRGLWLYGNRFQEFPPVLLRMEGIRVLDLDRNRLSRFPDLTGLAALRLLSYDHNPARQPPRVGDEVWEGADGNSTCLPPTWKGLSFYGKRRLSKTGTKSKALLLYPPSSCLQVPLGSNSSNKEHNSKETWREGKVTGSSLRKGLSGIRSRQHIPVLLLFLTLEESCFPPPVSKPFRCGGKLMDPRSGSCRRFPTAQPLLIPRGLGLGAGKQPELPPHPLWSWQCRIPPLSHSTVAILDTWSILSCGMCRSCRCHLFQQRSLRMLLPFQQ</sequence>
<feature type="domain" description="Disease resistance R13L4/SHOC-2-like LRR" evidence="4">
    <location>
        <begin position="43"/>
        <end position="140"/>
    </location>
</feature>
<keyword evidence="5" id="KW-1185">Reference proteome</keyword>
<keyword evidence="1" id="KW-0433">Leucine-rich repeat</keyword>
<feature type="compositionally biased region" description="Basic and acidic residues" evidence="3">
    <location>
        <begin position="278"/>
        <end position="291"/>
    </location>
</feature>
<dbReference type="InterPro" id="IPR055414">
    <property type="entry name" value="LRR_R13L4/SHOC2-like"/>
</dbReference>
<dbReference type="SMART" id="SM00369">
    <property type="entry name" value="LRR_TYP"/>
    <property type="match status" value="5"/>
</dbReference>
<dbReference type="Gene3D" id="3.80.10.10">
    <property type="entry name" value="Ribonuclease Inhibitor"/>
    <property type="match status" value="1"/>
</dbReference>
<dbReference type="SUPFAM" id="SSF52058">
    <property type="entry name" value="L domain-like"/>
    <property type="match status" value="1"/>
</dbReference>
<evidence type="ECO:0000313" key="7">
    <source>
        <dbReference type="RefSeq" id="XP_039245167.1"/>
    </source>
</evidence>